<keyword evidence="5 10" id="KW-0315">Glutamine amidotransferase</keyword>
<keyword evidence="13" id="KW-1185">Reference proteome</keyword>
<dbReference type="PIRSF" id="PIRSF000495">
    <property type="entry name" value="Amidotransf_hisH"/>
    <property type="match status" value="1"/>
</dbReference>
<sequence length="212" mass="23309">MNKIVVVDYGMGNVRSVAQALRAVAPEAEVLISGLIADIQSADRLVLPGQGAMPDCMRSLQDSGVQEALLQAAREKPLFGVCVGEQMLFDLSAEGNTPCLGLLPGKVVRFDLSGQLQEDGSRYKVPQMGWNRVHQTQAHPLWNGIADDSYFYFVHSYFVQAECEQDVVGTTEYGQVFTSAVARENIFATQFHPEKSAAAGLQLYKNFVHWNP</sequence>
<keyword evidence="4 10" id="KW-0378">Hydrolase</keyword>
<dbReference type="PANTHER" id="PTHR42701:SF2">
    <property type="entry name" value="IMIDAZOLE GLYCEROL PHOSPHATE SYNTHASE SUBUNIT HISH 1"/>
    <property type="match status" value="1"/>
</dbReference>
<gene>
    <name evidence="10 12" type="primary">hisH</name>
    <name evidence="12" type="ORF">ACFFJH_09050</name>
</gene>
<evidence type="ECO:0000313" key="13">
    <source>
        <dbReference type="Proteomes" id="UP001589844"/>
    </source>
</evidence>
<evidence type="ECO:0000259" key="11">
    <source>
        <dbReference type="Pfam" id="PF00117"/>
    </source>
</evidence>
<evidence type="ECO:0000256" key="6">
    <source>
        <dbReference type="ARBA" id="ARBA00023102"/>
    </source>
</evidence>
<evidence type="ECO:0000256" key="5">
    <source>
        <dbReference type="ARBA" id="ARBA00022962"/>
    </source>
</evidence>
<evidence type="ECO:0000256" key="2">
    <source>
        <dbReference type="ARBA" id="ARBA00022490"/>
    </source>
</evidence>
<dbReference type="PANTHER" id="PTHR42701">
    <property type="entry name" value="IMIDAZOLE GLYCEROL PHOSPHATE SYNTHASE SUBUNIT HISH"/>
    <property type="match status" value="1"/>
</dbReference>
<dbReference type="EC" id="3.5.1.2" evidence="10"/>
<dbReference type="InterPro" id="IPR017926">
    <property type="entry name" value="GATASE"/>
</dbReference>
<keyword evidence="2 10" id="KW-0963">Cytoplasm</keyword>
<dbReference type="InterPro" id="IPR010139">
    <property type="entry name" value="Imidazole-glycPsynth_HisH"/>
</dbReference>
<name>A0ABV6IDQ4_9BURK</name>
<dbReference type="EMBL" id="JBHLXJ010000009">
    <property type="protein sequence ID" value="MFC0349954.1"/>
    <property type="molecule type" value="Genomic_DNA"/>
</dbReference>
<dbReference type="GO" id="GO:0016829">
    <property type="term" value="F:lyase activity"/>
    <property type="evidence" value="ECO:0007669"/>
    <property type="project" value="UniProtKB-KW"/>
</dbReference>
<reference evidence="12 13" key="1">
    <citation type="submission" date="2024-09" db="EMBL/GenBank/DDBJ databases">
        <authorList>
            <person name="Sun Q."/>
            <person name="Mori K."/>
        </authorList>
    </citation>
    <scope>NUCLEOTIDE SEQUENCE [LARGE SCALE GENOMIC DNA]</scope>
    <source>
        <strain evidence="12 13">CCM 8677</strain>
    </source>
</reference>
<evidence type="ECO:0000256" key="3">
    <source>
        <dbReference type="ARBA" id="ARBA00022605"/>
    </source>
</evidence>
<dbReference type="NCBIfam" id="TIGR01855">
    <property type="entry name" value="IMP_synth_hisH"/>
    <property type="match status" value="1"/>
</dbReference>
<accession>A0ABV6IDQ4</accession>
<feature type="active site" evidence="10">
    <location>
        <position position="192"/>
    </location>
</feature>
<dbReference type="CDD" id="cd01748">
    <property type="entry name" value="GATase1_IGP_Synthase"/>
    <property type="match status" value="1"/>
</dbReference>
<dbReference type="RefSeq" id="WP_390211806.1">
    <property type="nucleotide sequence ID" value="NZ_JBHLXJ010000009.1"/>
</dbReference>
<evidence type="ECO:0000256" key="1">
    <source>
        <dbReference type="ARBA" id="ARBA00005091"/>
    </source>
</evidence>
<comment type="subunit">
    <text evidence="10">Heterodimer of HisH and HisF.</text>
</comment>
<dbReference type="Gene3D" id="3.40.50.880">
    <property type="match status" value="1"/>
</dbReference>
<dbReference type="PROSITE" id="PS51273">
    <property type="entry name" value="GATASE_TYPE_1"/>
    <property type="match status" value="1"/>
</dbReference>
<protein>
    <recommendedName>
        <fullName evidence="10">Imidazole glycerol phosphate synthase subunit HisH</fullName>
        <ecNumber evidence="10">4.3.2.10</ecNumber>
    </recommendedName>
    <alternativeName>
        <fullName evidence="10">IGP synthase glutaminase subunit</fullName>
        <ecNumber evidence="10">3.5.1.2</ecNumber>
    </alternativeName>
    <alternativeName>
        <fullName evidence="10">IGP synthase subunit HisH</fullName>
    </alternativeName>
    <alternativeName>
        <fullName evidence="10">ImGP synthase subunit HisH</fullName>
        <shortName evidence="10">IGPS subunit HisH</shortName>
    </alternativeName>
</protein>
<feature type="active site" evidence="10">
    <location>
        <position position="194"/>
    </location>
</feature>
<keyword evidence="7 10" id="KW-0456">Lyase</keyword>
<evidence type="ECO:0000256" key="10">
    <source>
        <dbReference type="HAMAP-Rule" id="MF_00278"/>
    </source>
</evidence>
<dbReference type="SUPFAM" id="SSF52317">
    <property type="entry name" value="Class I glutamine amidotransferase-like"/>
    <property type="match status" value="1"/>
</dbReference>
<evidence type="ECO:0000313" key="12">
    <source>
        <dbReference type="EMBL" id="MFC0349954.1"/>
    </source>
</evidence>
<proteinExistence type="inferred from homology"/>
<organism evidence="12 13">
    <name type="scientific">Undibacterium danionis</name>
    <dbReference type="NCBI Taxonomy" id="1812100"/>
    <lineage>
        <taxon>Bacteria</taxon>
        <taxon>Pseudomonadati</taxon>
        <taxon>Pseudomonadota</taxon>
        <taxon>Betaproteobacteria</taxon>
        <taxon>Burkholderiales</taxon>
        <taxon>Oxalobacteraceae</taxon>
        <taxon>Undibacterium</taxon>
    </lineage>
</organism>
<dbReference type="HAMAP" id="MF_00278">
    <property type="entry name" value="HisH"/>
    <property type="match status" value="1"/>
</dbReference>
<dbReference type="EC" id="4.3.2.10" evidence="10"/>
<feature type="active site" description="Nucleophile" evidence="10">
    <location>
        <position position="82"/>
    </location>
</feature>
<keyword evidence="6 10" id="KW-0368">Histidine biosynthesis</keyword>
<comment type="catalytic activity">
    <reaction evidence="8 10">
        <text>5-[(5-phospho-1-deoxy-D-ribulos-1-ylimino)methylamino]-1-(5-phospho-beta-D-ribosyl)imidazole-4-carboxamide + L-glutamine = D-erythro-1-(imidazol-4-yl)glycerol 3-phosphate + 5-amino-1-(5-phospho-beta-D-ribosyl)imidazole-4-carboxamide + L-glutamate + H(+)</text>
        <dbReference type="Rhea" id="RHEA:24793"/>
        <dbReference type="ChEBI" id="CHEBI:15378"/>
        <dbReference type="ChEBI" id="CHEBI:29985"/>
        <dbReference type="ChEBI" id="CHEBI:58278"/>
        <dbReference type="ChEBI" id="CHEBI:58359"/>
        <dbReference type="ChEBI" id="CHEBI:58475"/>
        <dbReference type="ChEBI" id="CHEBI:58525"/>
        <dbReference type="EC" id="4.3.2.10"/>
    </reaction>
</comment>
<dbReference type="Pfam" id="PF00117">
    <property type="entry name" value="GATase"/>
    <property type="match status" value="1"/>
</dbReference>
<evidence type="ECO:0000256" key="7">
    <source>
        <dbReference type="ARBA" id="ARBA00023239"/>
    </source>
</evidence>
<dbReference type="Proteomes" id="UP001589844">
    <property type="component" value="Unassembled WGS sequence"/>
</dbReference>
<comment type="function">
    <text evidence="10">IGPS catalyzes the conversion of PRFAR and glutamine to IGP, AICAR and glutamate. The HisH subunit catalyzes the hydrolysis of glutamine to glutamate and ammonia as part of the synthesis of IGP and AICAR. The resulting ammonia molecule is channeled to the active site of HisF.</text>
</comment>
<keyword evidence="3 10" id="KW-0028">Amino-acid biosynthesis</keyword>
<evidence type="ECO:0000256" key="4">
    <source>
        <dbReference type="ARBA" id="ARBA00022801"/>
    </source>
</evidence>
<comment type="pathway">
    <text evidence="1 10">Amino-acid biosynthesis; L-histidine biosynthesis; L-histidine from 5-phospho-alpha-D-ribose 1-diphosphate: step 5/9.</text>
</comment>
<evidence type="ECO:0000256" key="9">
    <source>
        <dbReference type="ARBA" id="ARBA00049534"/>
    </source>
</evidence>
<evidence type="ECO:0000256" key="8">
    <source>
        <dbReference type="ARBA" id="ARBA00047838"/>
    </source>
</evidence>
<comment type="catalytic activity">
    <reaction evidence="9 10">
        <text>L-glutamine + H2O = L-glutamate + NH4(+)</text>
        <dbReference type="Rhea" id="RHEA:15889"/>
        <dbReference type="ChEBI" id="CHEBI:15377"/>
        <dbReference type="ChEBI" id="CHEBI:28938"/>
        <dbReference type="ChEBI" id="CHEBI:29985"/>
        <dbReference type="ChEBI" id="CHEBI:58359"/>
        <dbReference type="EC" id="3.5.1.2"/>
    </reaction>
</comment>
<comment type="caution">
    <text evidence="12">The sequence shown here is derived from an EMBL/GenBank/DDBJ whole genome shotgun (WGS) entry which is preliminary data.</text>
</comment>
<dbReference type="InterPro" id="IPR029062">
    <property type="entry name" value="Class_I_gatase-like"/>
</dbReference>
<feature type="domain" description="Glutamine amidotransferase" evidence="11">
    <location>
        <begin position="5"/>
        <end position="207"/>
    </location>
</feature>
<comment type="subcellular location">
    <subcellularLocation>
        <location evidence="10">Cytoplasm</location>
    </subcellularLocation>
</comment>